<protein>
    <recommendedName>
        <fullName evidence="2">tRNA-intron lyase</fullName>
        <ecNumber evidence="2">4.6.1.16</ecNumber>
    </recommendedName>
</protein>
<dbReference type="SUPFAM" id="SSF53032">
    <property type="entry name" value="tRNA-intron endonuclease catalytic domain-like"/>
    <property type="match status" value="1"/>
</dbReference>
<dbReference type="Proteomes" id="UP001153076">
    <property type="component" value="Unassembled WGS sequence"/>
</dbReference>
<comment type="similarity">
    <text evidence="1">Belongs to the tRNA-intron endonuclease family.</text>
</comment>
<dbReference type="InterPro" id="IPR006676">
    <property type="entry name" value="tRNA_splic"/>
</dbReference>
<evidence type="ECO:0000259" key="5">
    <source>
        <dbReference type="Pfam" id="PF02778"/>
    </source>
</evidence>
<dbReference type="GO" id="GO:0000379">
    <property type="term" value="P:tRNA-type intron splice site recognition and cleavage"/>
    <property type="evidence" value="ECO:0007669"/>
    <property type="project" value="TreeGrafter"/>
</dbReference>
<dbReference type="Gene3D" id="3.40.1350.10">
    <property type="match status" value="1"/>
</dbReference>
<evidence type="ECO:0000256" key="1">
    <source>
        <dbReference type="ARBA" id="ARBA00008078"/>
    </source>
</evidence>
<dbReference type="InterPro" id="IPR036167">
    <property type="entry name" value="tRNA_intron_Endo_cat-like_sf"/>
</dbReference>
<dbReference type="InterPro" id="IPR056895">
    <property type="entry name" value="AtTam9"/>
</dbReference>
<dbReference type="Pfam" id="PF01974">
    <property type="entry name" value="tRNA_int_endo"/>
    <property type="match status" value="1"/>
</dbReference>
<reference evidence="6" key="1">
    <citation type="submission" date="2022-04" db="EMBL/GenBank/DDBJ databases">
        <title>Carnegiea gigantea Genome sequencing and assembly v2.</title>
        <authorList>
            <person name="Copetti D."/>
            <person name="Sanderson M.J."/>
            <person name="Burquez A."/>
            <person name="Wojciechowski M.F."/>
        </authorList>
    </citation>
    <scope>NUCLEOTIDE SEQUENCE</scope>
    <source>
        <strain evidence="6">SGP5-SGP5p</strain>
        <tissue evidence="6">Aerial part</tissue>
    </source>
</reference>
<dbReference type="GO" id="GO:0005737">
    <property type="term" value="C:cytoplasm"/>
    <property type="evidence" value="ECO:0007669"/>
    <property type="project" value="TreeGrafter"/>
</dbReference>
<dbReference type="Pfam" id="PF25111">
    <property type="entry name" value="AtTam9"/>
    <property type="match status" value="1"/>
</dbReference>
<gene>
    <name evidence="6" type="ORF">Cgig2_034192</name>
</gene>
<comment type="catalytic activity">
    <reaction evidence="3">
        <text>pretRNA = a 3'-half-tRNA molecule with a 5'-OH end + a 5'-half-tRNA molecule with a 2',3'-cyclic phosphate end + an intron with a 2',3'-cyclic phosphate and a 5'-hydroxyl terminus.</text>
        <dbReference type="EC" id="4.6.1.16"/>
    </reaction>
</comment>
<feature type="domain" description="tRNA intron endonuclease N-terminal" evidence="5">
    <location>
        <begin position="138"/>
        <end position="202"/>
    </location>
</feature>
<evidence type="ECO:0000256" key="3">
    <source>
        <dbReference type="ARBA" id="ARBA00034031"/>
    </source>
</evidence>
<proteinExistence type="inferred from homology"/>
<feature type="domain" description="tRNA intron endonuclease catalytic" evidence="4">
    <location>
        <begin position="221"/>
        <end position="306"/>
    </location>
</feature>
<dbReference type="Pfam" id="PF02778">
    <property type="entry name" value="tRNA_int_endo_N"/>
    <property type="match status" value="1"/>
</dbReference>
<dbReference type="InterPro" id="IPR006678">
    <property type="entry name" value="tRNA_intron_Endonuc_N"/>
</dbReference>
<sequence>MAVALQVRRCWGRTENGGNRELELLHCRGKDPSIEEWVGGRGMRGTPPANCPSEFERQVWFESNATRLALRCDVEDLILTTTTTVAAATKSLGVGPSSEENFMGPKWKRKGSEAKALAEPMSKIVSGLQLSLTNSDIKGLISGCSILLEAEPEQSKLLNRGCFGRLIVTSQKDKRWYELGLEEVFYLYYALKCLKIVGNDGVEKIDAELWHYMSSKVEMFPELYKAYSHMRMKNWVVRSGSRCGVDYVAHRHHPALVHSEYTVLVLSDRNVSSNGRLRLWSDLYCAIRLSGGVAKTLLVLHVEDNGSEADSPTCLKNYGIKEHRLCRWIPEQTCRLEGYTVKGCRPLTPPDDSIEYMRLQGWLDLDLNDPDLAHLFK</sequence>
<evidence type="ECO:0000313" key="7">
    <source>
        <dbReference type="Proteomes" id="UP001153076"/>
    </source>
</evidence>
<dbReference type="PANTHER" id="PTHR21227:SF0">
    <property type="entry name" value="TRNA-SPLICING ENDONUCLEASE SUBUNIT SEN2"/>
    <property type="match status" value="1"/>
</dbReference>
<dbReference type="PANTHER" id="PTHR21227">
    <property type="entry name" value="TRNA-SPLICING ENDONUCLEASE SUBUNIT SEN2"/>
    <property type="match status" value="1"/>
</dbReference>
<dbReference type="GO" id="GO:0003676">
    <property type="term" value="F:nucleic acid binding"/>
    <property type="evidence" value="ECO:0007669"/>
    <property type="project" value="InterPro"/>
</dbReference>
<dbReference type="CDD" id="cd22363">
    <property type="entry name" value="tRNA-intron_lyase_C"/>
    <property type="match status" value="1"/>
</dbReference>
<dbReference type="EC" id="4.6.1.16" evidence="2"/>
<keyword evidence="7" id="KW-1185">Reference proteome</keyword>
<dbReference type="OrthoDB" id="10249562at2759"/>
<evidence type="ECO:0000256" key="2">
    <source>
        <dbReference type="ARBA" id="ARBA00012573"/>
    </source>
</evidence>
<dbReference type="AlphaFoldDB" id="A0A9Q1JLC3"/>
<name>A0A9Q1JLC3_9CARY</name>
<dbReference type="InterPro" id="IPR011856">
    <property type="entry name" value="tRNA_endonuc-like_dom_sf"/>
</dbReference>
<evidence type="ECO:0000259" key="4">
    <source>
        <dbReference type="Pfam" id="PF01974"/>
    </source>
</evidence>
<accession>A0A9Q1JLC3</accession>
<organism evidence="6 7">
    <name type="scientific">Carnegiea gigantea</name>
    <dbReference type="NCBI Taxonomy" id="171969"/>
    <lineage>
        <taxon>Eukaryota</taxon>
        <taxon>Viridiplantae</taxon>
        <taxon>Streptophyta</taxon>
        <taxon>Embryophyta</taxon>
        <taxon>Tracheophyta</taxon>
        <taxon>Spermatophyta</taxon>
        <taxon>Magnoliopsida</taxon>
        <taxon>eudicotyledons</taxon>
        <taxon>Gunneridae</taxon>
        <taxon>Pentapetalae</taxon>
        <taxon>Caryophyllales</taxon>
        <taxon>Cactineae</taxon>
        <taxon>Cactaceae</taxon>
        <taxon>Cactoideae</taxon>
        <taxon>Echinocereeae</taxon>
        <taxon>Carnegiea</taxon>
    </lineage>
</organism>
<dbReference type="InterPro" id="IPR006677">
    <property type="entry name" value="tRNA_intron_Endonuc_cat-like"/>
</dbReference>
<comment type="caution">
    <text evidence="6">The sequence shown here is derived from an EMBL/GenBank/DDBJ whole genome shotgun (WGS) entry which is preliminary data.</text>
</comment>
<dbReference type="GO" id="GO:0000214">
    <property type="term" value="C:tRNA-intron endonuclease complex"/>
    <property type="evidence" value="ECO:0007669"/>
    <property type="project" value="TreeGrafter"/>
</dbReference>
<evidence type="ECO:0000313" key="6">
    <source>
        <dbReference type="EMBL" id="KAJ8424626.1"/>
    </source>
</evidence>
<dbReference type="EMBL" id="JAKOGI010001634">
    <property type="protein sequence ID" value="KAJ8424626.1"/>
    <property type="molecule type" value="Genomic_DNA"/>
</dbReference>
<dbReference type="GO" id="GO:0000213">
    <property type="term" value="F:tRNA-intron lyase activity"/>
    <property type="evidence" value="ECO:0007669"/>
    <property type="project" value="UniProtKB-EC"/>
</dbReference>